<proteinExistence type="predicted"/>
<dbReference type="InterPro" id="IPR052284">
    <property type="entry name" value="Collagen_mod_leprecan"/>
</dbReference>
<dbReference type="PANTHER" id="PTHR13986">
    <property type="entry name" value="PROTEIN LYSINE HYDROXYLATION COMPLEX COMPONENT"/>
    <property type="match status" value="1"/>
</dbReference>
<gene>
    <name evidence="4" type="ORF">chiPu_0023571</name>
</gene>
<evidence type="ECO:0000313" key="4">
    <source>
        <dbReference type="EMBL" id="GCC39825.1"/>
    </source>
</evidence>
<dbReference type="GO" id="GO:0005783">
    <property type="term" value="C:endoplasmic reticulum"/>
    <property type="evidence" value="ECO:0007669"/>
    <property type="project" value="TreeGrafter"/>
</dbReference>
<reference evidence="4 5" key="1">
    <citation type="journal article" date="2018" name="Nat. Ecol. Evol.">
        <title>Shark genomes provide insights into elasmobranch evolution and the origin of vertebrates.</title>
        <authorList>
            <person name="Hara Y"/>
            <person name="Yamaguchi K"/>
            <person name="Onimaru K"/>
            <person name="Kadota M"/>
            <person name="Koyanagi M"/>
            <person name="Keeley SD"/>
            <person name="Tatsumi K"/>
            <person name="Tanaka K"/>
            <person name="Motone F"/>
            <person name="Kageyama Y"/>
            <person name="Nozu R"/>
            <person name="Adachi N"/>
            <person name="Nishimura O"/>
            <person name="Nakagawa R"/>
            <person name="Tanegashima C"/>
            <person name="Kiyatake I"/>
            <person name="Matsumoto R"/>
            <person name="Murakumo K"/>
            <person name="Nishida K"/>
            <person name="Terakita A"/>
            <person name="Kuratani S"/>
            <person name="Sato K"/>
            <person name="Hyodo S Kuraku.S."/>
        </authorList>
    </citation>
    <scope>NUCLEOTIDE SEQUENCE [LARGE SCALE GENOMIC DNA]</scope>
</reference>
<feature type="domain" description="Leprecan-like alpha-helical" evidence="3">
    <location>
        <begin position="56"/>
        <end position="172"/>
    </location>
</feature>
<organism evidence="4 5">
    <name type="scientific">Chiloscyllium punctatum</name>
    <name type="common">Brownbanded bambooshark</name>
    <name type="synonym">Hemiscyllium punctatum</name>
    <dbReference type="NCBI Taxonomy" id="137246"/>
    <lineage>
        <taxon>Eukaryota</taxon>
        <taxon>Metazoa</taxon>
        <taxon>Chordata</taxon>
        <taxon>Craniata</taxon>
        <taxon>Vertebrata</taxon>
        <taxon>Chondrichthyes</taxon>
        <taxon>Elasmobranchii</taxon>
        <taxon>Galeomorphii</taxon>
        <taxon>Galeoidea</taxon>
        <taxon>Orectolobiformes</taxon>
        <taxon>Hemiscylliidae</taxon>
        <taxon>Chiloscyllium</taxon>
    </lineage>
</organism>
<accession>A0A401TB58</accession>
<evidence type="ECO:0000259" key="3">
    <source>
        <dbReference type="Pfam" id="PF23557"/>
    </source>
</evidence>
<dbReference type="STRING" id="137246.A0A401TB58"/>
<evidence type="ECO:0000256" key="2">
    <source>
        <dbReference type="ARBA" id="ARBA00023180"/>
    </source>
</evidence>
<dbReference type="AlphaFoldDB" id="A0A401TB58"/>
<keyword evidence="2" id="KW-0325">Glycoprotein</keyword>
<feature type="non-terminal residue" evidence="4">
    <location>
        <position position="174"/>
    </location>
</feature>
<keyword evidence="5" id="KW-1185">Reference proteome</keyword>
<dbReference type="Pfam" id="PF23557">
    <property type="entry name" value="TPR_leprecan"/>
    <property type="match status" value="1"/>
</dbReference>
<dbReference type="Proteomes" id="UP000287033">
    <property type="component" value="Unassembled WGS sequence"/>
</dbReference>
<dbReference type="InterPro" id="IPR056585">
    <property type="entry name" value="Leprecan_dom"/>
</dbReference>
<evidence type="ECO:0000313" key="5">
    <source>
        <dbReference type="Proteomes" id="UP000287033"/>
    </source>
</evidence>
<dbReference type="GO" id="GO:0005518">
    <property type="term" value="F:collagen binding"/>
    <property type="evidence" value="ECO:0007669"/>
    <property type="project" value="TreeGrafter"/>
</dbReference>
<name>A0A401TB58_CHIPU</name>
<keyword evidence="1" id="KW-0732">Signal</keyword>
<evidence type="ECO:0000256" key="1">
    <source>
        <dbReference type="ARBA" id="ARBA00022729"/>
    </source>
</evidence>
<dbReference type="EMBL" id="BEZZ01023240">
    <property type="protein sequence ID" value="GCC39825.1"/>
    <property type="molecule type" value="Genomic_DNA"/>
</dbReference>
<comment type="caution">
    <text evidence="4">The sequence shown here is derived from an EMBL/GenBank/DDBJ whole genome shotgun (WGS) entry which is preliminary data.</text>
</comment>
<dbReference type="OrthoDB" id="8610171at2759"/>
<sequence length="174" mass="19624">MVVGGKRVGGSSVAMERTASYTGRGALLLSLLLLLEVGAQYEKYSLRSFPEQELLPLEPSYRYSLEQSAAGNWRESIRYLELSLRLHRLLRDSQLHCQRNCSLAPAAGLTLGHGSFSELRAFAQILQRAVCIKKCKRSLAVFKLPPPGKDTLEQFEKRLPYRYLENAYFQVGTL</sequence>
<dbReference type="GO" id="GO:0030199">
    <property type="term" value="P:collagen fibril organization"/>
    <property type="evidence" value="ECO:0007669"/>
    <property type="project" value="TreeGrafter"/>
</dbReference>
<dbReference type="PANTHER" id="PTHR13986:SF4">
    <property type="entry name" value="ENDOPLASMIC RETICULUM PROTEIN SC65"/>
    <property type="match status" value="1"/>
</dbReference>
<protein>
    <recommendedName>
        <fullName evidence="3">Leprecan-like alpha-helical domain-containing protein</fullName>
    </recommendedName>
</protein>